<evidence type="ECO:0000313" key="2">
    <source>
        <dbReference type="Proteomes" id="UP001341281"/>
    </source>
</evidence>
<protein>
    <submittedName>
        <fullName evidence="1">Uncharacterized protein</fullName>
    </submittedName>
</protein>
<dbReference type="Proteomes" id="UP001341281">
    <property type="component" value="Chromosome 06"/>
</dbReference>
<dbReference type="AlphaFoldDB" id="A0AAQ3X3C7"/>
<reference evidence="1 2" key="1">
    <citation type="submission" date="2024-02" db="EMBL/GenBank/DDBJ databases">
        <title>High-quality chromosome-scale genome assembly of Pensacola bahiagrass (Paspalum notatum Flugge var. saurae).</title>
        <authorList>
            <person name="Vega J.M."/>
            <person name="Podio M."/>
            <person name="Orjuela J."/>
            <person name="Siena L.A."/>
            <person name="Pessino S.C."/>
            <person name="Combes M.C."/>
            <person name="Mariac C."/>
            <person name="Albertini E."/>
            <person name="Pupilli F."/>
            <person name="Ortiz J.P.A."/>
            <person name="Leblanc O."/>
        </authorList>
    </citation>
    <scope>NUCLEOTIDE SEQUENCE [LARGE SCALE GENOMIC DNA]</scope>
    <source>
        <strain evidence="1">R1</strain>
        <tissue evidence="1">Leaf</tissue>
    </source>
</reference>
<accession>A0AAQ3X3C7</accession>
<dbReference type="EMBL" id="CP144750">
    <property type="protein sequence ID" value="WVZ82840.1"/>
    <property type="molecule type" value="Genomic_DNA"/>
</dbReference>
<sequence>MTLLSVGPEFLHLICHLDNFDRALLATGDGHVLTLDLGGCGKFLRGREENLPHLDLARTSWEDHKLGLVGLKPLDIGLQALERAVLAAVIH</sequence>
<organism evidence="1 2">
    <name type="scientific">Paspalum notatum var. saurae</name>
    <dbReference type="NCBI Taxonomy" id="547442"/>
    <lineage>
        <taxon>Eukaryota</taxon>
        <taxon>Viridiplantae</taxon>
        <taxon>Streptophyta</taxon>
        <taxon>Embryophyta</taxon>
        <taxon>Tracheophyta</taxon>
        <taxon>Spermatophyta</taxon>
        <taxon>Magnoliopsida</taxon>
        <taxon>Liliopsida</taxon>
        <taxon>Poales</taxon>
        <taxon>Poaceae</taxon>
        <taxon>PACMAD clade</taxon>
        <taxon>Panicoideae</taxon>
        <taxon>Andropogonodae</taxon>
        <taxon>Paspaleae</taxon>
        <taxon>Paspalinae</taxon>
        <taxon>Paspalum</taxon>
    </lineage>
</organism>
<gene>
    <name evidence="1" type="ORF">U9M48_030053</name>
</gene>
<proteinExistence type="predicted"/>
<evidence type="ECO:0000313" key="1">
    <source>
        <dbReference type="EMBL" id="WVZ82840.1"/>
    </source>
</evidence>
<keyword evidence="2" id="KW-1185">Reference proteome</keyword>
<name>A0AAQ3X3C7_PASNO</name>